<dbReference type="HOGENOM" id="CLU_2671246_0_0_1"/>
<name>A0A067T606_GALM3</name>
<accession>A0A067T606</accession>
<dbReference type="EMBL" id="KL142374">
    <property type="protein sequence ID" value="KDR78546.1"/>
    <property type="molecule type" value="Genomic_DNA"/>
</dbReference>
<keyword evidence="3" id="KW-1185">Reference proteome</keyword>
<dbReference type="InterPro" id="IPR025476">
    <property type="entry name" value="Helitron_helicase-like"/>
</dbReference>
<dbReference type="Proteomes" id="UP000027222">
    <property type="component" value="Unassembled WGS sequence"/>
</dbReference>
<dbReference type="OrthoDB" id="3023328at2759"/>
<sequence length="75" mass="8725">MLSENDQHIANQMILHGAKLRGTRAHWLARRHELMDMIRKKGSPHVFFTLSAADLQWPTSTDTYCKRTSLNMFLV</sequence>
<protein>
    <recommendedName>
        <fullName evidence="1">Helitron helicase-like domain-containing protein</fullName>
    </recommendedName>
</protein>
<evidence type="ECO:0000259" key="1">
    <source>
        <dbReference type="Pfam" id="PF14214"/>
    </source>
</evidence>
<dbReference type="Pfam" id="PF14214">
    <property type="entry name" value="Helitron_like_N"/>
    <property type="match status" value="1"/>
</dbReference>
<feature type="domain" description="Helitron helicase-like" evidence="1">
    <location>
        <begin position="5"/>
        <end position="59"/>
    </location>
</feature>
<proteinExistence type="predicted"/>
<reference evidence="3" key="1">
    <citation type="journal article" date="2014" name="Proc. Natl. Acad. Sci. U.S.A.">
        <title>Extensive sampling of basidiomycete genomes demonstrates inadequacy of the white-rot/brown-rot paradigm for wood decay fungi.</title>
        <authorList>
            <person name="Riley R."/>
            <person name="Salamov A.A."/>
            <person name="Brown D.W."/>
            <person name="Nagy L.G."/>
            <person name="Floudas D."/>
            <person name="Held B.W."/>
            <person name="Levasseur A."/>
            <person name="Lombard V."/>
            <person name="Morin E."/>
            <person name="Otillar R."/>
            <person name="Lindquist E.A."/>
            <person name="Sun H."/>
            <person name="LaButti K.M."/>
            <person name="Schmutz J."/>
            <person name="Jabbour D."/>
            <person name="Luo H."/>
            <person name="Baker S.E."/>
            <person name="Pisabarro A.G."/>
            <person name="Walton J.D."/>
            <person name="Blanchette R.A."/>
            <person name="Henrissat B."/>
            <person name="Martin F."/>
            <person name="Cullen D."/>
            <person name="Hibbett D.S."/>
            <person name="Grigoriev I.V."/>
        </authorList>
    </citation>
    <scope>NUCLEOTIDE SEQUENCE [LARGE SCALE GENOMIC DNA]</scope>
    <source>
        <strain evidence="3">CBS 339.88</strain>
    </source>
</reference>
<organism evidence="2 3">
    <name type="scientific">Galerina marginata (strain CBS 339.88)</name>
    <dbReference type="NCBI Taxonomy" id="685588"/>
    <lineage>
        <taxon>Eukaryota</taxon>
        <taxon>Fungi</taxon>
        <taxon>Dikarya</taxon>
        <taxon>Basidiomycota</taxon>
        <taxon>Agaricomycotina</taxon>
        <taxon>Agaricomycetes</taxon>
        <taxon>Agaricomycetidae</taxon>
        <taxon>Agaricales</taxon>
        <taxon>Agaricineae</taxon>
        <taxon>Strophariaceae</taxon>
        <taxon>Galerina</taxon>
    </lineage>
</organism>
<dbReference type="STRING" id="685588.A0A067T606"/>
<evidence type="ECO:0000313" key="3">
    <source>
        <dbReference type="Proteomes" id="UP000027222"/>
    </source>
</evidence>
<dbReference type="AlphaFoldDB" id="A0A067T606"/>
<evidence type="ECO:0000313" key="2">
    <source>
        <dbReference type="EMBL" id="KDR78546.1"/>
    </source>
</evidence>
<gene>
    <name evidence="2" type="ORF">GALMADRAFT_243965</name>
</gene>